<dbReference type="AlphaFoldDB" id="A0AAV0UP70"/>
<comment type="subcellular location">
    <subcellularLocation>
        <location evidence="1">Membrane</location>
        <topology evidence="1">Multi-pass membrane protein</topology>
    </subcellularLocation>
</comment>
<feature type="transmembrane region" description="Helical" evidence="5">
    <location>
        <begin position="12"/>
        <end position="36"/>
    </location>
</feature>
<evidence type="ECO:0000313" key="7">
    <source>
        <dbReference type="Proteomes" id="UP001162031"/>
    </source>
</evidence>
<dbReference type="EMBL" id="CANTFL010001360">
    <property type="protein sequence ID" value="CAI5738118.1"/>
    <property type="molecule type" value="Genomic_DNA"/>
</dbReference>
<evidence type="ECO:0000313" key="6">
    <source>
        <dbReference type="EMBL" id="CAI5738118.1"/>
    </source>
</evidence>
<comment type="caution">
    <text evidence="6">The sequence shown here is derived from an EMBL/GenBank/DDBJ whole genome shotgun (WGS) entry which is preliminary data.</text>
</comment>
<evidence type="ECO:0000256" key="4">
    <source>
        <dbReference type="ARBA" id="ARBA00023136"/>
    </source>
</evidence>
<sequence>MCGDGLCYERFTGSALFVFNGVDLICGIALTVYSLFIGLNHYAPEWLYVPLLAVGALLVLTTCMSWCGASSSRSCAMCLPCSSYLLILLAVAELALGVVIFTQGSTIDRFLRQHQQELQITCVEWFSDVQRVAMNSCYRLEKNKFIPAYGMLALFVMEVLRFCCSSELYRARRYRKYQYRQLNTLRGLDDELLAARNEEAILSKFALLKDKYRKKYVAPQDVSATTDNATVEV</sequence>
<keyword evidence="3 5" id="KW-1133">Transmembrane helix</keyword>
<reference evidence="6" key="1">
    <citation type="submission" date="2022-12" db="EMBL/GenBank/DDBJ databases">
        <authorList>
            <person name="Webb A."/>
        </authorList>
    </citation>
    <scope>NUCLEOTIDE SEQUENCE</scope>
    <source>
        <strain evidence="6">Hp1</strain>
    </source>
</reference>
<evidence type="ECO:0000256" key="5">
    <source>
        <dbReference type="SAM" id="Phobius"/>
    </source>
</evidence>
<keyword evidence="4 5" id="KW-0472">Membrane</keyword>
<dbReference type="InterPro" id="IPR018499">
    <property type="entry name" value="Tetraspanin/Peripherin"/>
</dbReference>
<dbReference type="Pfam" id="PF00335">
    <property type="entry name" value="Tetraspanin"/>
    <property type="match status" value="1"/>
</dbReference>
<keyword evidence="7" id="KW-1185">Reference proteome</keyword>
<proteinExistence type="predicted"/>
<evidence type="ECO:0000256" key="1">
    <source>
        <dbReference type="ARBA" id="ARBA00004141"/>
    </source>
</evidence>
<evidence type="ECO:0000256" key="2">
    <source>
        <dbReference type="ARBA" id="ARBA00022692"/>
    </source>
</evidence>
<keyword evidence="2 5" id="KW-0812">Transmembrane</keyword>
<feature type="transmembrane region" description="Helical" evidence="5">
    <location>
        <begin position="48"/>
        <end position="69"/>
    </location>
</feature>
<feature type="transmembrane region" description="Helical" evidence="5">
    <location>
        <begin position="81"/>
        <end position="101"/>
    </location>
</feature>
<name>A0AAV0UP70_HYABA</name>
<accession>A0AAV0UP70</accession>
<dbReference type="Proteomes" id="UP001162031">
    <property type="component" value="Unassembled WGS sequence"/>
</dbReference>
<dbReference type="GO" id="GO:0016020">
    <property type="term" value="C:membrane"/>
    <property type="evidence" value="ECO:0007669"/>
    <property type="project" value="UniProtKB-SubCell"/>
</dbReference>
<organism evidence="6 7">
    <name type="scientific">Hyaloperonospora brassicae</name>
    <name type="common">Brassica downy mildew</name>
    <name type="synonym">Peronospora brassicae</name>
    <dbReference type="NCBI Taxonomy" id="162125"/>
    <lineage>
        <taxon>Eukaryota</taxon>
        <taxon>Sar</taxon>
        <taxon>Stramenopiles</taxon>
        <taxon>Oomycota</taxon>
        <taxon>Peronosporomycetes</taxon>
        <taxon>Peronosporales</taxon>
        <taxon>Peronosporaceae</taxon>
        <taxon>Hyaloperonospora</taxon>
    </lineage>
</organism>
<evidence type="ECO:0000256" key="3">
    <source>
        <dbReference type="ARBA" id="ARBA00022989"/>
    </source>
</evidence>
<feature type="transmembrane region" description="Helical" evidence="5">
    <location>
        <begin position="148"/>
        <end position="169"/>
    </location>
</feature>
<gene>
    <name evidence="6" type="ORF">HBR001_LOCUS7379</name>
</gene>
<protein>
    <submittedName>
        <fullName evidence="6">Uncharacterized protein</fullName>
    </submittedName>
</protein>